<dbReference type="CDD" id="cd04301">
    <property type="entry name" value="NAT_SF"/>
    <property type="match status" value="1"/>
</dbReference>
<keyword evidence="8" id="KW-0539">Nucleus</keyword>
<dbReference type="GO" id="GO:1990189">
    <property type="term" value="F:protein N-terminal-serine acetyltransferase activity"/>
    <property type="evidence" value="ECO:0007669"/>
    <property type="project" value="UniProtKB-EC"/>
</dbReference>
<evidence type="ECO:0000259" key="13">
    <source>
        <dbReference type="PROSITE" id="PS51186"/>
    </source>
</evidence>
<comment type="catalytic activity">
    <reaction evidence="11">
        <text>N-terminal L-seryl-[histone H4] + acetyl-CoA = N-terminal N(alpha)-acetyl-L-seryl-[histone H4] + CoA + H(+)</text>
        <dbReference type="Rhea" id="RHEA:50596"/>
        <dbReference type="Rhea" id="RHEA-COMP:12740"/>
        <dbReference type="Rhea" id="RHEA-COMP:12743"/>
        <dbReference type="ChEBI" id="CHEBI:15378"/>
        <dbReference type="ChEBI" id="CHEBI:57287"/>
        <dbReference type="ChEBI" id="CHEBI:57288"/>
        <dbReference type="ChEBI" id="CHEBI:64738"/>
        <dbReference type="ChEBI" id="CHEBI:83690"/>
        <dbReference type="EC" id="2.3.1.257"/>
    </reaction>
</comment>
<evidence type="ECO:0000313" key="14">
    <source>
        <dbReference type="EMBL" id="CAD8551809.1"/>
    </source>
</evidence>
<dbReference type="GO" id="GO:0005634">
    <property type="term" value="C:nucleus"/>
    <property type="evidence" value="ECO:0007669"/>
    <property type="project" value="UniProtKB-SubCell"/>
</dbReference>
<feature type="region of interest" description="Disordered" evidence="12">
    <location>
        <begin position="1"/>
        <end position="30"/>
    </location>
</feature>
<dbReference type="GO" id="GO:0043998">
    <property type="term" value="F:histone H2A acetyltransferase activity"/>
    <property type="evidence" value="ECO:0007669"/>
    <property type="project" value="InterPro"/>
</dbReference>
<evidence type="ECO:0000256" key="5">
    <source>
        <dbReference type="ARBA" id="ARBA00015043"/>
    </source>
</evidence>
<dbReference type="GO" id="GO:0010485">
    <property type="term" value="F:histone H4 acetyltransferase activity"/>
    <property type="evidence" value="ECO:0007669"/>
    <property type="project" value="InterPro"/>
</dbReference>
<comment type="similarity">
    <text evidence="3">Belongs to the acetyltransferase family. NAA40 subfamily.</text>
</comment>
<dbReference type="EMBL" id="HBER01054282">
    <property type="protein sequence ID" value="CAD8551809.1"/>
    <property type="molecule type" value="Transcribed_RNA"/>
</dbReference>
<keyword evidence="7" id="KW-0808">Transferase</keyword>
<evidence type="ECO:0000256" key="9">
    <source>
        <dbReference type="ARBA" id="ARBA00023315"/>
    </source>
</evidence>
<evidence type="ECO:0000256" key="11">
    <source>
        <dbReference type="ARBA" id="ARBA00049524"/>
    </source>
</evidence>
<reference evidence="14" key="1">
    <citation type="submission" date="2021-01" db="EMBL/GenBank/DDBJ databases">
        <authorList>
            <person name="Corre E."/>
            <person name="Pelletier E."/>
            <person name="Niang G."/>
            <person name="Scheremetjew M."/>
            <person name="Finn R."/>
            <person name="Kale V."/>
            <person name="Holt S."/>
            <person name="Cochrane G."/>
            <person name="Meng A."/>
            <person name="Brown T."/>
            <person name="Cohen L."/>
        </authorList>
    </citation>
    <scope>NUCLEOTIDE SEQUENCE</scope>
    <source>
        <strain evidence="14">RCC1130</strain>
    </source>
</reference>
<dbReference type="PROSITE" id="PS51186">
    <property type="entry name" value="GNAT"/>
    <property type="match status" value="1"/>
</dbReference>
<evidence type="ECO:0000256" key="2">
    <source>
        <dbReference type="ARBA" id="ARBA00004496"/>
    </source>
</evidence>
<evidence type="ECO:0000256" key="10">
    <source>
        <dbReference type="ARBA" id="ARBA00047821"/>
    </source>
</evidence>
<keyword evidence="9" id="KW-0012">Acyltransferase</keyword>
<proteinExistence type="inferred from homology"/>
<sequence>MARNAVGIASPSLGRHLKGTSSRKKQARRERITRAKERAALVAVANSQTDLLSGLDAFRTYVCNELDVRVEAFSGPQLCESDIDACMSLLRSNMGTLYERSSWGWDEATKRAGLVDAATRVVLLRMQPTRPDLAACEDDWVIVEHPEHPPTPPPQRNVGFLHLSFTIEDERPVLYVLELQLEEEVREKGLGKFLMQLAEVLARKYGMEALMLTVFKTHKKALDFYRQKLRYAIDESSPSLWNHDADYEILSKPVEPQPQEITERTCS</sequence>
<gene>
    <name evidence="14" type="ORF">CLEP1334_LOCUS27099</name>
</gene>
<dbReference type="SUPFAM" id="SSF55729">
    <property type="entry name" value="Acyl-CoA N-acyltransferases (Nat)"/>
    <property type="match status" value="1"/>
</dbReference>
<evidence type="ECO:0000256" key="8">
    <source>
        <dbReference type="ARBA" id="ARBA00023242"/>
    </source>
</evidence>
<comment type="subcellular location">
    <subcellularLocation>
        <location evidence="2">Cytoplasm</location>
    </subcellularLocation>
    <subcellularLocation>
        <location evidence="1">Nucleus</location>
    </subcellularLocation>
</comment>
<comment type="catalytic activity">
    <reaction evidence="10">
        <text>N-terminal L-seryl-[histone H2A] + acetyl-CoA = N-terminal N(alpha)-acetyl-L-seryl-[histone H2A] + CoA + H(+)</text>
        <dbReference type="Rhea" id="RHEA:50600"/>
        <dbReference type="Rhea" id="RHEA-COMP:12742"/>
        <dbReference type="Rhea" id="RHEA-COMP:12744"/>
        <dbReference type="ChEBI" id="CHEBI:15378"/>
        <dbReference type="ChEBI" id="CHEBI:57287"/>
        <dbReference type="ChEBI" id="CHEBI:57288"/>
        <dbReference type="ChEBI" id="CHEBI:64738"/>
        <dbReference type="ChEBI" id="CHEBI:83690"/>
        <dbReference type="EC" id="2.3.1.257"/>
    </reaction>
</comment>
<dbReference type="InterPro" id="IPR039949">
    <property type="entry name" value="NAA40"/>
</dbReference>
<dbReference type="AlphaFoldDB" id="A0A7S0P602"/>
<feature type="domain" description="N-acetyltransferase" evidence="13">
    <location>
        <begin position="113"/>
        <end position="253"/>
    </location>
</feature>
<name>A0A7S0P602_9EUKA</name>
<evidence type="ECO:0000256" key="4">
    <source>
        <dbReference type="ARBA" id="ARBA00012950"/>
    </source>
</evidence>
<dbReference type="PANTHER" id="PTHR20531:SF1">
    <property type="entry name" value="N-ALPHA-ACETYLTRANSFERASE 40"/>
    <property type="match status" value="1"/>
</dbReference>
<accession>A0A7S0P602</accession>
<evidence type="ECO:0000256" key="7">
    <source>
        <dbReference type="ARBA" id="ARBA00022679"/>
    </source>
</evidence>
<evidence type="ECO:0000256" key="1">
    <source>
        <dbReference type="ARBA" id="ARBA00004123"/>
    </source>
</evidence>
<dbReference type="EC" id="2.3.1.257" evidence="4"/>
<dbReference type="Pfam" id="PF00583">
    <property type="entry name" value="Acetyltransf_1"/>
    <property type="match status" value="1"/>
</dbReference>
<organism evidence="14">
    <name type="scientific">Calcidiscus leptoporus</name>
    <dbReference type="NCBI Taxonomy" id="127549"/>
    <lineage>
        <taxon>Eukaryota</taxon>
        <taxon>Haptista</taxon>
        <taxon>Haptophyta</taxon>
        <taxon>Prymnesiophyceae</taxon>
        <taxon>Coccolithales</taxon>
        <taxon>Calcidiscaceae</taxon>
        <taxon>Calcidiscus</taxon>
    </lineage>
</organism>
<dbReference type="PANTHER" id="PTHR20531">
    <property type="entry name" value="N-ALPHA-ACETYLTRANSFERASE 40"/>
    <property type="match status" value="1"/>
</dbReference>
<feature type="compositionally biased region" description="Basic residues" evidence="12">
    <location>
        <begin position="15"/>
        <end position="28"/>
    </location>
</feature>
<keyword evidence="6" id="KW-0963">Cytoplasm</keyword>
<evidence type="ECO:0000256" key="6">
    <source>
        <dbReference type="ARBA" id="ARBA00022490"/>
    </source>
</evidence>
<dbReference type="Gene3D" id="3.40.630.30">
    <property type="match status" value="1"/>
</dbReference>
<evidence type="ECO:0000256" key="12">
    <source>
        <dbReference type="SAM" id="MobiDB-lite"/>
    </source>
</evidence>
<evidence type="ECO:0000256" key="3">
    <source>
        <dbReference type="ARBA" id="ARBA00008870"/>
    </source>
</evidence>
<protein>
    <recommendedName>
        <fullName evidence="5">N-alpha-acetyltransferase 40</fullName>
        <ecNumber evidence="4">2.3.1.257</ecNumber>
    </recommendedName>
</protein>
<dbReference type="InterPro" id="IPR000182">
    <property type="entry name" value="GNAT_dom"/>
</dbReference>
<dbReference type="GO" id="GO:0005737">
    <property type="term" value="C:cytoplasm"/>
    <property type="evidence" value="ECO:0007669"/>
    <property type="project" value="UniProtKB-SubCell"/>
</dbReference>
<dbReference type="InterPro" id="IPR016181">
    <property type="entry name" value="Acyl_CoA_acyltransferase"/>
</dbReference>